<evidence type="ECO:0000313" key="4">
    <source>
        <dbReference type="Proteomes" id="UP000248916"/>
    </source>
</evidence>
<proteinExistence type="predicted"/>
<dbReference type="Proteomes" id="UP000248916">
    <property type="component" value="Unassembled WGS sequence"/>
</dbReference>
<dbReference type="Pfam" id="PF13400">
    <property type="entry name" value="Tad"/>
    <property type="match status" value="1"/>
</dbReference>
<evidence type="ECO:0000256" key="1">
    <source>
        <dbReference type="SAM" id="Phobius"/>
    </source>
</evidence>
<dbReference type="RefSeq" id="WP_111538410.1">
    <property type="nucleotide sequence ID" value="NZ_QKZL01000019.1"/>
</dbReference>
<evidence type="ECO:0000259" key="2">
    <source>
        <dbReference type="Pfam" id="PF13400"/>
    </source>
</evidence>
<accession>A0A2W7MZJ9</accession>
<comment type="caution">
    <text evidence="3">The sequence shown here is derived from an EMBL/GenBank/DDBJ whole genome shotgun (WGS) entry which is preliminary data.</text>
</comment>
<sequence>MSRTRLHAFLSDRRGGVAIYVALAMPVLVGGMGLGAETGYRYHNQRLLQHAADFAAHAGAVHKAKGDDKDDIDAAALDVALGSDYDGAVGTITVNIPPLSGAFTGEPTAVEVILTETRPKLFSAIFAGEDDQDVVIAARAVAAVTGLGQPACILALNETESGAVTVTGSTTATLTGCAVASNSTASDSFDMQGQGGTLTTDCVQSSGGAETTDNLTMTECEAPLTNAPAVADPYYWVMEPPACPAGGPGGGNVQIGNGGQNASLTTVTTDETWTHPDGTVLNVKKFCNGVSLKGPVHFEPGVYIIGNGDFAANNTAVVTGEDVTFYLGPLASVKFNGGAQFDLSAPEDGPYSGILFFGARSNTLSHDILGNSASSFTGAIYMPAADVEFTGNSDGSNGCTQVIADTIKLTGNSDLAIECADDGTEEILIGQIISVVE</sequence>
<keyword evidence="4" id="KW-1185">Reference proteome</keyword>
<feature type="domain" description="Putative Flp pilus-assembly TadG-like N-terminal" evidence="2">
    <location>
        <begin position="15"/>
        <end position="61"/>
    </location>
</feature>
<protein>
    <submittedName>
        <fullName evidence="3">Putative Flp pilus-assembly TadE/G-like protein</fullName>
    </submittedName>
</protein>
<keyword evidence="1" id="KW-0812">Transmembrane</keyword>
<name>A0A2W7MZJ9_9RHOB</name>
<organism evidence="3 4">
    <name type="scientific">Palleronia aestuarii</name>
    <dbReference type="NCBI Taxonomy" id="568105"/>
    <lineage>
        <taxon>Bacteria</taxon>
        <taxon>Pseudomonadati</taxon>
        <taxon>Pseudomonadota</taxon>
        <taxon>Alphaproteobacteria</taxon>
        <taxon>Rhodobacterales</taxon>
        <taxon>Roseobacteraceae</taxon>
        <taxon>Palleronia</taxon>
    </lineage>
</organism>
<dbReference type="EMBL" id="QKZL01000019">
    <property type="protein sequence ID" value="PZX13111.1"/>
    <property type="molecule type" value="Genomic_DNA"/>
</dbReference>
<keyword evidence="1" id="KW-1133">Transmembrane helix</keyword>
<reference evidence="3 4" key="1">
    <citation type="submission" date="2018-06" db="EMBL/GenBank/DDBJ databases">
        <title>Genomic Encyclopedia of Archaeal and Bacterial Type Strains, Phase II (KMG-II): from individual species to whole genera.</title>
        <authorList>
            <person name="Goeker M."/>
        </authorList>
    </citation>
    <scope>NUCLEOTIDE SEQUENCE [LARGE SCALE GENOMIC DNA]</scope>
    <source>
        <strain evidence="3 4">DSM 22009</strain>
    </source>
</reference>
<feature type="transmembrane region" description="Helical" evidence="1">
    <location>
        <begin position="17"/>
        <end position="36"/>
    </location>
</feature>
<keyword evidence="1" id="KW-0472">Membrane</keyword>
<dbReference type="InterPro" id="IPR028087">
    <property type="entry name" value="Tad_N"/>
</dbReference>
<gene>
    <name evidence="3" type="ORF">LX81_03339</name>
</gene>
<dbReference type="AlphaFoldDB" id="A0A2W7MZJ9"/>
<dbReference type="OrthoDB" id="7418984at2"/>
<evidence type="ECO:0000313" key="3">
    <source>
        <dbReference type="EMBL" id="PZX13111.1"/>
    </source>
</evidence>